<dbReference type="EMBL" id="CP003326">
    <property type="protein sequence ID" value="AFS77750.1"/>
    <property type="molecule type" value="Genomic_DNA"/>
</dbReference>
<dbReference type="InterPro" id="IPR028082">
    <property type="entry name" value="Peripla_BP_I"/>
</dbReference>
<dbReference type="CDD" id="cd06325">
    <property type="entry name" value="PBP1_ABC_unchar_transporter"/>
    <property type="match status" value="1"/>
</dbReference>
<gene>
    <name evidence="1" type="ordered locus">Curi_c06770</name>
</gene>
<dbReference type="PANTHER" id="PTHR35271">
    <property type="entry name" value="ABC TRANSPORTER, SUBSTRATE-BINDING LIPOPROTEIN-RELATED"/>
    <property type="match status" value="1"/>
</dbReference>
<dbReference type="KEGG" id="cad:Curi_c06770"/>
<dbReference type="SUPFAM" id="SSF53822">
    <property type="entry name" value="Periplasmic binding protein-like I"/>
    <property type="match status" value="1"/>
</dbReference>
<organism evidence="1 2">
    <name type="scientific">Gottschalkia acidurici (strain ATCC 7906 / DSM 604 / BCRC 14475 / CIP 104303 / KCTC 5404 / NCIMB 10678 / 9a)</name>
    <name type="common">Clostridium acidurici</name>
    <dbReference type="NCBI Taxonomy" id="1128398"/>
    <lineage>
        <taxon>Bacteria</taxon>
        <taxon>Bacillati</taxon>
        <taxon>Bacillota</taxon>
        <taxon>Tissierellia</taxon>
        <taxon>Tissierellales</taxon>
        <taxon>Gottschalkiaceae</taxon>
        <taxon>Gottschalkia</taxon>
    </lineage>
</organism>
<dbReference type="Pfam" id="PF04392">
    <property type="entry name" value="ABC_sub_bind"/>
    <property type="match status" value="1"/>
</dbReference>
<dbReference type="HOGENOM" id="CLU_058196_1_0_9"/>
<dbReference type="eggNOG" id="COG2984">
    <property type="taxonomic scope" value="Bacteria"/>
</dbReference>
<sequence length="346" mass="37344">MDQMLKRKGIILTLVTVMILTLLSGCGTQKNNSDGSVNSSTGKDKKDIIKIGEVQVTEYFGLDLSREGFRAALASRGYKEGENIEIEYANAQSDQSVGQNIAQSFANSNKDLIHAVATPVAQASYNATKDIPIVFTAVTDPVDAGIVKNLDKSGTNVVGMSDMVPMKAQFNLIKKFFPEAKKLGIVYSSSDANSSVKVKEAKSIASEYGLEIIAQGAATTNDVGQTVESLLGKIDILYVPTDSTVVPAMPIIITKALEKKIPIIPEEKGQVELGALAAEGIDFYKLGYESGLMAADILDGKSKPQDMPSKILEDRDIYVNKETLEKLGLTIPEDIKDKVKFVEVKK</sequence>
<evidence type="ECO:0000313" key="2">
    <source>
        <dbReference type="Proteomes" id="UP000006094"/>
    </source>
</evidence>
<keyword evidence="2" id="KW-1185">Reference proteome</keyword>
<dbReference type="PROSITE" id="PS51257">
    <property type="entry name" value="PROKAR_LIPOPROTEIN"/>
    <property type="match status" value="1"/>
</dbReference>
<name>K0AYB6_GOTA9</name>
<evidence type="ECO:0000313" key="1">
    <source>
        <dbReference type="EMBL" id="AFS77750.1"/>
    </source>
</evidence>
<dbReference type="PANTHER" id="PTHR35271:SF1">
    <property type="entry name" value="ABC TRANSPORTER, SUBSTRATE-BINDING LIPOPROTEIN"/>
    <property type="match status" value="1"/>
</dbReference>
<reference evidence="1 2" key="1">
    <citation type="journal article" date="2012" name="PLoS ONE">
        <title>The purine-utilizing bacterium Clostridium acidurici 9a: a genome-guided metabolic reconsideration.</title>
        <authorList>
            <person name="Hartwich K."/>
            <person name="Poehlein A."/>
            <person name="Daniel R."/>
        </authorList>
    </citation>
    <scope>NUCLEOTIDE SEQUENCE [LARGE SCALE GENOMIC DNA]</scope>
    <source>
        <strain evidence="2">ATCC 7906 / DSM 604 / BCRC 14475 / CIP 104303 / KCTC 5404 / NCIMB 10678 / 9a</strain>
    </source>
</reference>
<dbReference type="Proteomes" id="UP000006094">
    <property type="component" value="Chromosome"/>
</dbReference>
<protein>
    <submittedName>
        <fullName evidence="1">ABC transporter substrate-binding protein</fullName>
    </submittedName>
</protein>
<proteinExistence type="predicted"/>
<dbReference type="Gene3D" id="3.40.50.2300">
    <property type="match status" value="2"/>
</dbReference>
<dbReference type="AlphaFoldDB" id="K0AYB6"/>
<dbReference type="PATRIC" id="fig|1128398.3.peg.719"/>
<accession>K0AYB6</accession>
<dbReference type="InterPro" id="IPR007487">
    <property type="entry name" value="ABC_transpt-TYRBP-like"/>
</dbReference>
<dbReference type="STRING" id="1128398.Curi_c06770"/>